<sequence>MPYVQTGYGQVYCSIRQKQPNSSDGVMVLVHAAMCDHHLFDDLIPHLEQHFQLILYDLRGHGKTQAERGAEDYTLDTFVEDLKVLLETLQLNKIRLAGIGFGALIAAKYARLYESSVEHLVLMSLPCYPPHIGKQVRQFQVQISNNGRFFPAMYFVENMTMLFPEDPAVQKLKNCLEIQKPELFMRLAAIIAEASPVEDLRAIKIPVLILSGDMDCIFPPHYLFLHLYAKPNIFFQTVNDAKMLVTLDNPKTTASRILSFILPDTSKVAASPFFSNIRDQTIKFTKVIYKQAAKKAQWYKQIRVEFLDRFRVFINGKEIVDGWNRRSAKQILIYLVFHQTASREQICEALWPDVPLQQARKNLRVYLSYLKKLVNIKEQFITMDRENVFLSGNITSDTLDLQDLIKEAKNEPNEGIKWRKCQQIMTILKPGFLTAIYDDWFMEIRETIENDLINLVLWCEYYLDKHYDAEKSIQFLSECMSVIDKNEKIYDRIIEQYRRLDDDKNMKKWMKMKYDVLWLED</sequence>
<dbReference type="SUPFAM" id="SSF46894">
    <property type="entry name" value="C-terminal effector domain of the bipartite response regulators"/>
    <property type="match status" value="1"/>
</dbReference>
<dbReference type="RefSeq" id="WP_151705794.1">
    <property type="nucleotide sequence ID" value="NZ_BKZQ01000002.1"/>
</dbReference>
<dbReference type="InterPro" id="IPR000073">
    <property type="entry name" value="AB_hydrolase_1"/>
</dbReference>
<reference evidence="4 5" key="1">
    <citation type="submission" date="2019-09" db="EMBL/GenBank/DDBJ databases">
        <title>Draft genome sequence of Bacillus sp. JC-7.</title>
        <authorList>
            <person name="Tanaka N."/>
            <person name="Shiwa Y."/>
            <person name="Fujita N."/>
            <person name="Tanasupawat S."/>
        </authorList>
    </citation>
    <scope>NUCLEOTIDE SEQUENCE [LARGE SCALE GENOMIC DNA]</scope>
    <source>
        <strain evidence="4 5">JC-7</strain>
    </source>
</reference>
<dbReference type="Pfam" id="PF00561">
    <property type="entry name" value="Abhydrolase_1"/>
    <property type="match status" value="1"/>
</dbReference>
<evidence type="ECO:0000256" key="1">
    <source>
        <dbReference type="ARBA" id="ARBA00023015"/>
    </source>
</evidence>
<dbReference type="GO" id="GO:0003677">
    <property type="term" value="F:DNA binding"/>
    <property type="evidence" value="ECO:0007669"/>
    <property type="project" value="InterPro"/>
</dbReference>
<keyword evidence="1" id="KW-0805">Transcription regulation</keyword>
<protein>
    <recommendedName>
        <fullName evidence="3">AB hydrolase-1 domain-containing protein</fullName>
    </recommendedName>
</protein>
<dbReference type="InterPro" id="IPR029058">
    <property type="entry name" value="AB_hydrolase_fold"/>
</dbReference>
<dbReference type="InterPro" id="IPR036388">
    <property type="entry name" value="WH-like_DNA-bd_sf"/>
</dbReference>
<evidence type="ECO:0000313" key="4">
    <source>
        <dbReference type="EMBL" id="GER68870.1"/>
    </source>
</evidence>
<dbReference type="GO" id="GO:0016020">
    <property type="term" value="C:membrane"/>
    <property type="evidence" value="ECO:0007669"/>
    <property type="project" value="TreeGrafter"/>
</dbReference>
<dbReference type="Gene3D" id="1.10.10.10">
    <property type="entry name" value="Winged helix-like DNA-binding domain superfamily/Winged helix DNA-binding domain"/>
    <property type="match status" value="1"/>
</dbReference>
<gene>
    <name evidence="4" type="ORF">BpJC7_01730</name>
</gene>
<evidence type="ECO:0000256" key="2">
    <source>
        <dbReference type="ARBA" id="ARBA00023163"/>
    </source>
</evidence>
<dbReference type="InterPro" id="IPR050266">
    <property type="entry name" value="AB_hydrolase_sf"/>
</dbReference>
<evidence type="ECO:0000259" key="3">
    <source>
        <dbReference type="Pfam" id="PF00561"/>
    </source>
</evidence>
<comment type="caution">
    <text evidence="4">The sequence shown here is derived from an EMBL/GenBank/DDBJ whole genome shotgun (WGS) entry which is preliminary data.</text>
</comment>
<dbReference type="InterPro" id="IPR016032">
    <property type="entry name" value="Sig_transdc_resp-reg_C-effctor"/>
</dbReference>
<name>A0A5J4JEK8_9BACI</name>
<dbReference type="Proteomes" id="UP000391919">
    <property type="component" value="Unassembled WGS sequence"/>
</dbReference>
<dbReference type="EMBL" id="BKZQ01000002">
    <property type="protein sequence ID" value="GER68870.1"/>
    <property type="molecule type" value="Genomic_DNA"/>
</dbReference>
<organism evidence="4 5">
    <name type="scientific">Weizmannia acidilactici</name>
    <dbReference type="NCBI Taxonomy" id="2607726"/>
    <lineage>
        <taxon>Bacteria</taxon>
        <taxon>Bacillati</taxon>
        <taxon>Bacillota</taxon>
        <taxon>Bacilli</taxon>
        <taxon>Bacillales</taxon>
        <taxon>Bacillaceae</taxon>
        <taxon>Heyndrickxia</taxon>
    </lineage>
</organism>
<proteinExistence type="predicted"/>
<dbReference type="AlphaFoldDB" id="A0A5J4JEK8"/>
<accession>A0A5J4JEK8</accession>
<evidence type="ECO:0000313" key="5">
    <source>
        <dbReference type="Proteomes" id="UP000391919"/>
    </source>
</evidence>
<feature type="domain" description="AB hydrolase-1" evidence="3">
    <location>
        <begin position="26"/>
        <end position="139"/>
    </location>
</feature>
<dbReference type="PANTHER" id="PTHR43798">
    <property type="entry name" value="MONOACYLGLYCEROL LIPASE"/>
    <property type="match status" value="1"/>
</dbReference>
<keyword evidence="2" id="KW-0804">Transcription</keyword>
<dbReference type="GO" id="GO:0006355">
    <property type="term" value="P:regulation of DNA-templated transcription"/>
    <property type="evidence" value="ECO:0007669"/>
    <property type="project" value="InterPro"/>
</dbReference>
<dbReference type="Gene3D" id="3.40.50.1820">
    <property type="entry name" value="alpha/beta hydrolase"/>
    <property type="match status" value="1"/>
</dbReference>
<dbReference type="PANTHER" id="PTHR43798:SF33">
    <property type="entry name" value="HYDROLASE, PUTATIVE (AFU_ORTHOLOGUE AFUA_2G14860)-RELATED"/>
    <property type="match status" value="1"/>
</dbReference>
<dbReference type="SUPFAM" id="SSF53474">
    <property type="entry name" value="alpha/beta-Hydrolases"/>
    <property type="match status" value="1"/>
</dbReference>
<keyword evidence="5" id="KW-1185">Reference proteome</keyword>